<dbReference type="GO" id="GO:0003677">
    <property type="term" value="F:DNA binding"/>
    <property type="evidence" value="ECO:0007669"/>
    <property type="project" value="UniProtKB-KW"/>
</dbReference>
<keyword evidence="2" id="KW-0238">DNA-binding</keyword>
<dbReference type="Pfam" id="PF04383">
    <property type="entry name" value="KilA-N"/>
    <property type="match status" value="1"/>
</dbReference>
<protein>
    <submittedName>
        <fullName evidence="2">DNA-binding protein</fullName>
    </submittedName>
</protein>
<evidence type="ECO:0000313" key="3">
    <source>
        <dbReference type="Proteomes" id="UP000078486"/>
    </source>
</evidence>
<dbReference type="STRING" id="1184151.AW736_15055"/>
<evidence type="ECO:0000313" key="2">
    <source>
        <dbReference type="EMBL" id="OAM89064.1"/>
    </source>
</evidence>
<dbReference type="Proteomes" id="UP000078486">
    <property type="component" value="Unassembled WGS sequence"/>
</dbReference>
<comment type="caution">
    <text evidence="2">The sequence shown here is derived from an EMBL/GenBank/DDBJ whole genome shotgun (WGS) entry which is preliminary data.</text>
</comment>
<proteinExistence type="predicted"/>
<keyword evidence="3" id="KW-1185">Reference proteome</keyword>
<dbReference type="SMART" id="SM01252">
    <property type="entry name" value="KilA-N"/>
    <property type="match status" value="1"/>
</dbReference>
<dbReference type="EMBL" id="LRRQ01000107">
    <property type="protein sequence ID" value="OAM89064.1"/>
    <property type="molecule type" value="Genomic_DNA"/>
</dbReference>
<name>A0A178IGB8_9BACT</name>
<evidence type="ECO:0000259" key="1">
    <source>
        <dbReference type="PROSITE" id="PS51301"/>
    </source>
</evidence>
<accession>A0A178IGB8</accession>
<dbReference type="OrthoDB" id="9810290at2"/>
<reference evidence="2 3" key="1">
    <citation type="submission" date="2016-01" db="EMBL/GenBank/DDBJ databases">
        <title>High potential of lignocellulose degradation of a new Verrucomicrobia species.</title>
        <authorList>
            <person name="Wang Y."/>
            <person name="Shi Y."/>
            <person name="Qiu Z."/>
            <person name="Liu S."/>
            <person name="Yang H."/>
        </authorList>
    </citation>
    <scope>NUCLEOTIDE SEQUENCE [LARGE SCALE GENOMIC DNA]</scope>
    <source>
        <strain evidence="2 3">TSB47</strain>
    </source>
</reference>
<gene>
    <name evidence="2" type="ORF">AW736_15055</name>
</gene>
<organism evidence="2 3">
    <name type="scientific">Termitidicoccus mucosus</name>
    <dbReference type="NCBI Taxonomy" id="1184151"/>
    <lineage>
        <taxon>Bacteria</taxon>
        <taxon>Pseudomonadati</taxon>
        <taxon>Verrucomicrobiota</taxon>
        <taxon>Opitutia</taxon>
        <taxon>Opitutales</taxon>
        <taxon>Opitutaceae</taxon>
        <taxon>Termitidicoccus</taxon>
    </lineage>
</organism>
<dbReference type="RefSeq" id="WP_068770984.1">
    <property type="nucleotide sequence ID" value="NZ_CP109796.1"/>
</dbReference>
<feature type="domain" description="KilA-N" evidence="1">
    <location>
        <begin position="1"/>
        <end position="136"/>
    </location>
</feature>
<dbReference type="PROSITE" id="PS51301">
    <property type="entry name" value="KILA_N"/>
    <property type="match status" value="1"/>
</dbReference>
<dbReference type="InterPro" id="IPR018004">
    <property type="entry name" value="KilA/APSES_HTH"/>
</dbReference>
<dbReference type="AlphaFoldDB" id="A0A178IGB8"/>
<dbReference type="InterPro" id="IPR017880">
    <property type="entry name" value="KilA_N"/>
</dbReference>
<sequence>MTKLTVLDQDVAHYTHNEDDFISLTDIARYKNQDSTDDLIRNWLRNRNTLEFLGIWEQLNNPSFKPVEFDGFRIQAGLNSFTLTPKQWIEKTGAIGLVSKPGRYGGTYAHKDIAFEFASWISVEFKLYLIKEFQRLKDEERKTLGWDIRRNLARINYRIHTDAIQTHLIPEKLTPSQTSQIYASEADVLNLALFGKTAAQWRAANPGKKGNMRDEAGTTQLVCLSNLENLNALFISEKLPQKERLERLNQIAIQQMTILTTHPSLRLDKAHGDGDKNRR</sequence>